<dbReference type="CDD" id="cd01297">
    <property type="entry name" value="D-aminoacylase"/>
    <property type="match status" value="1"/>
</dbReference>
<comment type="caution">
    <text evidence="2">The sequence shown here is derived from an EMBL/GenBank/DDBJ whole genome shotgun (WGS) entry which is preliminary data.</text>
</comment>
<dbReference type="Gene3D" id="2.30.40.10">
    <property type="entry name" value="Urease, subunit C, domain 1"/>
    <property type="match status" value="1"/>
</dbReference>
<dbReference type="InterPro" id="IPR023100">
    <property type="entry name" value="D-aminoacylase_insert_dom_sf"/>
</dbReference>
<proteinExistence type="predicted"/>
<evidence type="ECO:0000313" key="3">
    <source>
        <dbReference type="Proteomes" id="UP001217083"/>
    </source>
</evidence>
<dbReference type="Gene3D" id="3.20.20.140">
    <property type="entry name" value="Metal-dependent hydrolases"/>
    <property type="match status" value="1"/>
</dbReference>
<protein>
    <submittedName>
        <fullName evidence="2">Amidohydrolase family protein</fullName>
    </submittedName>
</protein>
<evidence type="ECO:0000259" key="1">
    <source>
        <dbReference type="Pfam" id="PF07969"/>
    </source>
</evidence>
<dbReference type="InterPro" id="IPR011059">
    <property type="entry name" value="Metal-dep_hydrolase_composite"/>
</dbReference>
<accession>A0ABT5XRT2</accession>
<dbReference type="InterPro" id="IPR050378">
    <property type="entry name" value="Metallo-dep_Hydrolases_sf"/>
</dbReference>
<dbReference type="PROSITE" id="PS51257">
    <property type="entry name" value="PROKAR_LIPOPROTEIN"/>
    <property type="match status" value="1"/>
</dbReference>
<keyword evidence="3" id="KW-1185">Reference proteome</keyword>
<dbReference type="SUPFAM" id="SSF51556">
    <property type="entry name" value="Metallo-dependent hydrolases"/>
    <property type="match status" value="1"/>
</dbReference>
<dbReference type="Gene3D" id="3.30.1490.130">
    <property type="entry name" value="D-aminoacylase. Domain 3"/>
    <property type="match status" value="1"/>
</dbReference>
<feature type="domain" description="Amidohydrolase 3" evidence="1">
    <location>
        <begin position="73"/>
        <end position="511"/>
    </location>
</feature>
<dbReference type="EMBL" id="JARFVA010000005">
    <property type="protein sequence ID" value="MDF0708296.1"/>
    <property type="molecule type" value="Genomic_DNA"/>
</dbReference>
<sequence>MMTKINSSTRILALLGACLLWITSCGPGETYDLLILNGSVYDGKGGDPAQTDIGIKDSMIVALGDLKNAKADKIIDATGMAVSPGFIDMHTHIEPIMELNSCESHVRQGVTTALGGPDGSSPYPLQPYMDSLQQKGVGMNVAYLVGHNTIRRNIMGLEDRTPTQEELKAMEAQVDSAMKDGAFGISTGLKYLPGAFSKVDEVISLSKVASGHGGIYTSHLREEGLGLFDAVAEAIKISEDADIPVVLTHHKAIGKPMWGKSARTLAMVDSARAKGLDIKMDQYPYAASYTGISVLIPSWARAGGQEAFKARVADPVLRDSIKNGIVFNILNDRGGSDLDRIQFAKVAWEPGLEGKTLKFWCEENDMEPSVENGAEMVIKAQLNGGASCVFHAMAEEDVERIMKHPFTMIGSDGRLVEPGMGHPHPRWYGTFPRVLGRYVREKNTLELSEAIRKMTYLPAQSLQLSDRGSIQEGLRADITVFDPNTVIDKATFEKPHQYSEGIHYVIVNGGIAVDQGEFKDIKSGKVLRKQ</sequence>
<dbReference type="RefSeq" id="WP_275650243.1">
    <property type="nucleotide sequence ID" value="NZ_JARFVA010000005.1"/>
</dbReference>
<dbReference type="InterPro" id="IPR013108">
    <property type="entry name" value="Amidohydro_3"/>
</dbReference>
<dbReference type="PANTHER" id="PTHR11647">
    <property type="entry name" value="HYDRANTOINASE/DIHYDROPYRIMIDINASE FAMILY MEMBER"/>
    <property type="match status" value="1"/>
</dbReference>
<gene>
    <name evidence="2" type="ORF">PY091_13810</name>
</gene>
<evidence type="ECO:0000313" key="2">
    <source>
        <dbReference type="EMBL" id="MDF0708296.1"/>
    </source>
</evidence>
<organism evidence="2 3">
    <name type="scientific">Flagellimonas okinawensis</name>
    <dbReference type="NCBI Taxonomy" id="3031324"/>
    <lineage>
        <taxon>Bacteria</taxon>
        <taxon>Pseudomonadati</taxon>
        <taxon>Bacteroidota</taxon>
        <taxon>Flavobacteriia</taxon>
        <taxon>Flavobacteriales</taxon>
        <taxon>Flavobacteriaceae</taxon>
        <taxon>Flagellimonas</taxon>
    </lineage>
</organism>
<dbReference type="SUPFAM" id="SSF51338">
    <property type="entry name" value="Composite domain of metallo-dependent hydrolases"/>
    <property type="match status" value="1"/>
</dbReference>
<name>A0ABT5XRT2_9FLAO</name>
<dbReference type="Proteomes" id="UP001217083">
    <property type="component" value="Unassembled WGS sequence"/>
</dbReference>
<dbReference type="Pfam" id="PF07969">
    <property type="entry name" value="Amidohydro_3"/>
    <property type="match status" value="1"/>
</dbReference>
<dbReference type="InterPro" id="IPR032466">
    <property type="entry name" value="Metal_Hydrolase"/>
</dbReference>
<dbReference type="PANTHER" id="PTHR11647:SF1">
    <property type="entry name" value="COLLAPSIN RESPONSE MEDIATOR PROTEIN"/>
    <property type="match status" value="1"/>
</dbReference>
<reference evidence="2 3" key="1">
    <citation type="submission" date="2023-03" db="EMBL/GenBank/DDBJ databases">
        <title>Muricauda XX sp. nov. and Muricauda XXX sp. nov., two novel species isolated from Okinawa Trough.</title>
        <authorList>
            <person name="Cao W."/>
            <person name="Deng X."/>
        </authorList>
    </citation>
    <scope>NUCLEOTIDE SEQUENCE [LARGE SCALE GENOMIC DNA]</scope>
    <source>
        <strain evidence="2 3">81s02</strain>
    </source>
</reference>